<feature type="region of interest" description="Disordered" evidence="1">
    <location>
        <begin position="363"/>
        <end position="388"/>
    </location>
</feature>
<proteinExistence type="predicted"/>
<sequence>MVEIGGTNPPLLLREEVKPDNRPLLPPNYVSLRQLRERRLKEEQEKEKEKEKVKQSDNYVSLRQLREQRLKEDKEKEMVKGKEKENETDNCAHVPPNYVSLRQLQEWRLKEKKEKENGREEESENRPRLPPNYVSLKQLQEQRLKEEKGNEKEKEKEDNKVREKMIGEEKGEKNSLLPPNYISLRQLRELRLQEKEEVRKARIEQTKVQKEGDESGQIEVEINKKACDMARSLQSNCKGGCGKSSWVWEPVHPPAGASSSIGVSSADSVFLPENAGVSHEVVMALFDQNEDAEMKLRKKKKKKKKQQQQLSRKKFSVKDHSEPVQGSELLMEVTDSMFLPENAGVSHEVVMALFDQNEDAEMKLRKNKKKKQQQQQLSRKKFSVKDNGEPVQGSELLMEVTDLKIGEAVYASSNATKEAAIYQNENNAVRKGKGGNVNLTESSSLTIPVPVQKKIFKMHNGRDKGKGKEVNLSEQNHSVVVPLSEAVKGSDGVEEVIGSEIENVVPKGKGKMIDISELSDQTPCHEDAKGILGAGEVIGSENWNCKDEKGMGKNVNLPESSEWGGQIGGNRRKRNHAAGIIHRGHPRAGRFAARPAEHLRGGGSLVWVPKKSS</sequence>
<dbReference type="AlphaFoldDB" id="A0A833QPJ2"/>
<feature type="compositionally biased region" description="Basic and acidic residues" evidence="1">
    <location>
        <begin position="64"/>
        <end position="87"/>
    </location>
</feature>
<feature type="region of interest" description="Disordered" evidence="1">
    <location>
        <begin position="1"/>
        <end position="177"/>
    </location>
</feature>
<feature type="compositionally biased region" description="Basic residues" evidence="1">
    <location>
        <begin position="296"/>
        <end position="315"/>
    </location>
</feature>
<keyword evidence="3" id="KW-1185">Reference proteome</keyword>
<feature type="compositionally biased region" description="Basic residues" evidence="1">
    <location>
        <begin position="365"/>
        <end position="382"/>
    </location>
</feature>
<comment type="caution">
    <text evidence="2">The sequence shown here is derived from an EMBL/GenBank/DDBJ whole genome shotgun (WGS) entry which is preliminary data.</text>
</comment>
<dbReference type="Proteomes" id="UP000623129">
    <property type="component" value="Unassembled WGS sequence"/>
</dbReference>
<evidence type="ECO:0000313" key="2">
    <source>
        <dbReference type="EMBL" id="KAF3323333.1"/>
    </source>
</evidence>
<gene>
    <name evidence="2" type="ORF">FCM35_KLT12064</name>
</gene>
<reference evidence="2" key="1">
    <citation type="submission" date="2020-01" db="EMBL/GenBank/DDBJ databases">
        <title>Genome sequence of Kobresia littledalei, the first chromosome-level genome in the family Cyperaceae.</title>
        <authorList>
            <person name="Qu G."/>
        </authorList>
    </citation>
    <scope>NUCLEOTIDE SEQUENCE</scope>
    <source>
        <strain evidence="2">C.B.Clarke</strain>
        <tissue evidence="2">Leaf</tissue>
    </source>
</reference>
<protein>
    <submittedName>
        <fullName evidence="2">Uncharacterized protein</fullName>
    </submittedName>
</protein>
<evidence type="ECO:0000256" key="1">
    <source>
        <dbReference type="SAM" id="MobiDB-lite"/>
    </source>
</evidence>
<feature type="compositionally biased region" description="Basic and acidic residues" evidence="1">
    <location>
        <begin position="140"/>
        <end position="173"/>
    </location>
</feature>
<name>A0A833QPJ2_9POAL</name>
<organism evidence="2 3">
    <name type="scientific">Carex littledalei</name>
    <dbReference type="NCBI Taxonomy" id="544730"/>
    <lineage>
        <taxon>Eukaryota</taxon>
        <taxon>Viridiplantae</taxon>
        <taxon>Streptophyta</taxon>
        <taxon>Embryophyta</taxon>
        <taxon>Tracheophyta</taxon>
        <taxon>Spermatophyta</taxon>
        <taxon>Magnoliopsida</taxon>
        <taxon>Liliopsida</taxon>
        <taxon>Poales</taxon>
        <taxon>Cyperaceae</taxon>
        <taxon>Cyperoideae</taxon>
        <taxon>Cariceae</taxon>
        <taxon>Carex</taxon>
        <taxon>Carex subgen. Euthyceras</taxon>
    </lineage>
</organism>
<dbReference type="EMBL" id="SWLB01000023">
    <property type="protein sequence ID" value="KAF3323333.1"/>
    <property type="molecule type" value="Genomic_DNA"/>
</dbReference>
<evidence type="ECO:0000313" key="3">
    <source>
        <dbReference type="Proteomes" id="UP000623129"/>
    </source>
</evidence>
<accession>A0A833QPJ2</accession>
<feature type="compositionally biased region" description="Basic and acidic residues" evidence="1">
    <location>
        <begin position="105"/>
        <end position="127"/>
    </location>
</feature>
<feature type="region of interest" description="Disordered" evidence="1">
    <location>
        <begin position="295"/>
        <end position="321"/>
    </location>
</feature>
<feature type="compositionally biased region" description="Basic and acidic residues" evidence="1">
    <location>
        <begin position="34"/>
        <end position="55"/>
    </location>
</feature>